<name>A0A1R2C4L4_9CILI</name>
<comment type="caution">
    <text evidence="2">The sequence shown here is derived from an EMBL/GenBank/DDBJ whole genome shotgun (WGS) entry which is preliminary data.</text>
</comment>
<dbReference type="AlphaFoldDB" id="A0A1R2C4L4"/>
<evidence type="ECO:0008006" key="4">
    <source>
        <dbReference type="Google" id="ProtNLM"/>
    </source>
</evidence>
<feature type="region of interest" description="Disordered" evidence="1">
    <location>
        <begin position="1"/>
        <end position="20"/>
    </location>
</feature>
<evidence type="ECO:0000313" key="3">
    <source>
        <dbReference type="Proteomes" id="UP000187209"/>
    </source>
</evidence>
<dbReference type="EMBL" id="MPUH01000286">
    <property type="protein sequence ID" value="OMJ83937.1"/>
    <property type="molecule type" value="Genomic_DNA"/>
</dbReference>
<organism evidence="2 3">
    <name type="scientific">Stentor coeruleus</name>
    <dbReference type="NCBI Taxonomy" id="5963"/>
    <lineage>
        <taxon>Eukaryota</taxon>
        <taxon>Sar</taxon>
        <taxon>Alveolata</taxon>
        <taxon>Ciliophora</taxon>
        <taxon>Postciliodesmatophora</taxon>
        <taxon>Heterotrichea</taxon>
        <taxon>Heterotrichida</taxon>
        <taxon>Stentoridae</taxon>
        <taxon>Stentor</taxon>
    </lineage>
</organism>
<dbReference type="InterPro" id="IPR011992">
    <property type="entry name" value="EF-hand-dom_pair"/>
</dbReference>
<accession>A0A1R2C4L4</accession>
<gene>
    <name evidence="2" type="ORF">SteCoe_15033</name>
</gene>
<protein>
    <recommendedName>
        <fullName evidence="4">EF-hand domain-containing protein</fullName>
    </recommendedName>
</protein>
<keyword evidence="3" id="KW-1185">Reference proteome</keyword>
<evidence type="ECO:0000313" key="2">
    <source>
        <dbReference type="EMBL" id="OMJ83937.1"/>
    </source>
</evidence>
<dbReference type="SUPFAM" id="SSF47473">
    <property type="entry name" value="EF-hand"/>
    <property type="match status" value="1"/>
</dbReference>
<reference evidence="2 3" key="1">
    <citation type="submission" date="2016-11" db="EMBL/GenBank/DDBJ databases">
        <title>The macronuclear genome of Stentor coeruleus: a giant cell with tiny introns.</title>
        <authorList>
            <person name="Slabodnick M."/>
            <person name="Ruby J.G."/>
            <person name="Reiff S.B."/>
            <person name="Swart E.C."/>
            <person name="Gosai S."/>
            <person name="Prabakaran S."/>
            <person name="Witkowska E."/>
            <person name="Larue G.E."/>
            <person name="Fisher S."/>
            <person name="Freeman R.M."/>
            <person name="Gunawardena J."/>
            <person name="Chu W."/>
            <person name="Stover N.A."/>
            <person name="Gregory B.D."/>
            <person name="Nowacki M."/>
            <person name="Derisi J."/>
            <person name="Roy S.W."/>
            <person name="Marshall W.F."/>
            <person name="Sood P."/>
        </authorList>
    </citation>
    <scope>NUCLEOTIDE SEQUENCE [LARGE SCALE GENOMIC DNA]</scope>
    <source>
        <strain evidence="2">WM001</strain>
    </source>
</reference>
<sequence length="387" mass="44080">MTSPIKKREGSLCKQNGKDSQGHISLLGRLKEKGTSITESLEAFNSHSESGLSFNEFQLFLNQFNVPFTAFEVAQLFSKYSKNNVISIASLKKLLATRASSASKSIALSPYKRAASSLNIEKSILDKTCDSVFNPPSPQLLGFWKNIREKLETPEIILDFFFVKRNDDITIEEFKDSCESLLLGSLDPELIFLEISEKHNYMTKADFIKVIDQLNRTKTQEALSTLRNRLKKKYKTFIQAYEDLKKSSKLLYSDSIFLSLNLKKSNICANLPDTISKHQFKKLWYGKDNLCRVDSCTEKIEEYEFCDQHFKCFILRGEETLGKISASVDPEKCVSILTSLLLSLKRGTPFILSNVHKRDIQALQLFLKYRHDKKEISVASTPCSIIS</sequence>
<proteinExistence type="predicted"/>
<evidence type="ECO:0000256" key="1">
    <source>
        <dbReference type="SAM" id="MobiDB-lite"/>
    </source>
</evidence>
<dbReference type="Proteomes" id="UP000187209">
    <property type="component" value="Unassembled WGS sequence"/>
</dbReference>